<sequence>MSRYVIERDLPGAGDLDDRALHDLSARSNEVLAGLDDISWVESYVTDDKLFCVYDAADPALIEEHASRGGFPCDRISEVRSTISPETGR</sequence>
<comment type="caution">
    <text evidence="1">The sequence shown here is derived from an EMBL/GenBank/DDBJ whole genome shotgun (WGS) entry which is preliminary data.</text>
</comment>
<dbReference type="Pfam" id="PF14026">
    <property type="entry name" value="SCO4226-like"/>
    <property type="match status" value="1"/>
</dbReference>
<protein>
    <submittedName>
        <fullName evidence="1">DUF4242 domain-containing protein</fullName>
    </submittedName>
</protein>
<evidence type="ECO:0000313" key="1">
    <source>
        <dbReference type="EMBL" id="MEQ7847131.1"/>
    </source>
</evidence>
<organism evidence="1 2">
    <name type="scientific">Nocardioides kribbensis</name>
    <dbReference type="NCBI Taxonomy" id="305517"/>
    <lineage>
        <taxon>Bacteria</taxon>
        <taxon>Bacillati</taxon>
        <taxon>Actinomycetota</taxon>
        <taxon>Actinomycetes</taxon>
        <taxon>Propionibacteriales</taxon>
        <taxon>Nocardioidaceae</taxon>
        <taxon>Nocardioides</taxon>
    </lineage>
</organism>
<dbReference type="EMBL" id="JBEGDP010000006">
    <property type="protein sequence ID" value="MEQ7847131.1"/>
    <property type="molecule type" value="Genomic_DNA"/>
</dbReference>
<dbReference type="RefSeq" id="WP_056865845.1">
    <property type="nucleotide sequence ID" value="NZ_BAAAMM010000017.1"/>
</dbReference>
<dbReference type="Proteomes" id="UP001482520">
    <property type="component" value="Unassembled WGS sequence"/>
</dbReference>
<name>A0ABV1NX83_9ACTN</name>
<gene>
    <name evidence="1" type="ORF">V6R90_07550</name>
</gene>
<dbReference type="InterPro" id="IPR025336">
    <property type="entry name" value="SCO4226-like"/>
</dbReference>
<proteinExistence type="predicted"/>
<keyword evidence="2" id="KW-1185">Reference proteome</keyword>
<accession>A0ABV1NX83</accession>
<evidence type="ECO:0000313" key="2">
    <source>
        <dbReference type="Proteomes" id="UP001482520"/>
    </source>
</evidence>
<reference evidence="1 2" key="1">
    <citation type="submission" date="2024-02" db="EMBL/GenBank/DDBJ databases">
        <title>Full genome sequence of Nocardioides kribbensis.</title>
        <authorList>
            <person name="Poletto B.L."/>
            <person name="Silva G."/>
            <person name="Galante D."/>
            <person name="Campos K.R."/>
            <person name="Santos M.B.N."/>
            <person name="Sacchi C.T."/>
        </authorList>
    </citation>
    <scope>NUCLEOTIDE SEQUENCE [LARGE SCALE GENOMIC DNA]</scope>
    <source>
        <strain evidence="1 2">O4R</strain>
    </source>
</reference>